<comment type="caution">
    <text evidence="2">The sequence shown here is derived from an EMBL/GenBank/DDBJ whole genome shotgun (WGS) entry which is preliminary data.</text>
</comment>
<evidence type="ECO:0000256" key="1">
    <source>
        <dbReference type="SAM" id="MobiDB-lite"/>
    </source>
</evidence>
<dbReference type="AlphaFoldDB" id="A0A8J7YC93"/>
<feature type="region of interest" description="Disordered" evidence="1">
    <location>
        <begin position="182"/>
        <end position="252"/>
    </location>
</feature>
<organism evidence="2 3">
    <name type="scientific">Haloarcula limicola</name>
    <dbReference type="NCBI Taxonomy" id="1429915"/>
    <lineage>
        <taxon>Archaea</taxon>
        <taxon>Methanobacteriati</taxon>
        <taxon>Methanobacteriota</taxon>
        <taxon>Stenosarchaea group</taxon>
        <taxon>Halobacteria</taxon>
        <taxon>Halobacteriales</taxon>
        <taxon>Haloarculaceae</taxon>
        <taxon>Haloarcula</taxon>
    </lineage>
</organism>
<dbReference type="RefSeq" id="WP_162319166.1">
    <property type="nucleotide sequence ID" value="NZ_JAHQXF010000002.1"/>
</dbReference>
<dbReference type="Proteomes" id="UP000766550">
    <property type="component" value="Unassembled WGS sequence"/>
</dbReference>
<protein>
    <submittedName>
        <fullName evidence="2">Uncharacterized protein</fullName>
    </submittedName>
</protein>
<gene>
    <name evidence="2" type="ORF">KTS45_10390</name>
</gene>
<proteinExistence type="predicted"/>
<evidence type="ECO:0000313" key="3">
    <source>
        <dbReference type="Proteomes" id="UP000766550"/>
    </source>
</evidence>
<name>A0A8J7YC93_9EURY</name>
<evidence type="ECO:0000313" key="2">
    <source>
        <dbReference type="EMBL" id="MBV0924606.1"/>
    </source>
</evidence>
<dbReference type="OrthoDB" id="350316at2157"/>
<dbReference type="EMBL" id="JAHQXF010000002">
    <property type="protein sequence ID" value="MBV0924606.1"/>
    <property type="molecule type" value="Genomic_DNA"/>
</dbReference>
<accession>A0A8J7YC93</accession>
<sequence>MAINKPPYDATVENIRMLCEECRDVSKSGDEELEEIVDDLEGSTFNRNLEAAVLLGFFEEDENGKYTPTKRGKMIGYGPDEGQETDIFREIIRENEFYNELLEIVGNELDESGEKRYLTRDKVMRQIGINFDFGVGDRTIESASGVFLKVLDAAGLGTYKRGQGSYPTRLEINDEYTGFVESISADGKSGDPDNSEEEKDDSAKQTELSQIDEDIDGAMNGESKNGNSEQSEPSESVEEVVEKEIVDTPAGESIEVQVNIEVSSTDWESEEVIKFIEAIQSE</sequence>
<reference evidence="2 3" key="1">
    <citation type="submission" date="2021-06" db="EMBL/GenBank/DDBJ databases">
        <title>New haloarchaea isolates fom saline soil.</title>
        <authorList>
            <person name="Duran-Viseras A."/>
            <person name="Sanchez-Porro C.S."/>
            <person name="Ventosa A."/>
        </authorList>
    </citation>
    <scope>NUCLEOTIDE SEQUENCE [LARGE SCALE GENOMIC DNA]</scope>
    <source>
        <strain evidence="2 3">JCM 183640</strain>
    </source>
</reference>
<keyword evidence="3" id="KW-1185">Reference proteome</keyword>